<accession>A0ACD4RCS9</accession>
<dbReference type="EMBL" id="CP126116">
    <property type="protein sequence ID" value="WHZ58259.1"/>
    <property type="molecule type" value="Genomic_DNA"/>
</dbReference>
<organism evidence="1 2">
    <name type="scientific">Metabacillus hrfriensis</name>
    <dbReference type="NCBI Taxonomy" id="3048891"/>
    <lineage>
        <taxon>Bacteria</taxon>
        <taxon>Bacillati</taxon>
        <taxon>Bacillota</taxon>
        <taxon>Bacilli</taxon>
        <taxon>Bacillales</taxon>
        <taxon>Bacillaceae</taxon>
        <taxon>Metabacillus</taxon>
    </lineage>
</organism>
<gene>
    <name evidence="1" type="ORF">QLQ22_02480</name>
</gene>
<sequence length="49" mass="5565">MNHRSGKKKKKVDERQGMNDGCVPGCVDFFIIPIQVGIVAYQLIQIYII</sequence>
<protein>
    <submittedName>
        <fullName evidence="1">Uncharacterized protein</fullName>
    </submittedName>
</protein>
<evidence type="ECO:0000313" key="2">
    <source>
        <dbReference type="Proteomes" id="UP001226091"/>
    </source>
</evidence>
<dbReference type="Proteomes" id="UP001226091">
    <property type="component" value="Chromosome"/>
</dbReference>
<keyword evidence="2" id="KW-1185">Reference proteome</keyword>
<reference evidence="2" key="1">
    <citation type="journal article" date="2025" name="Aquaculture">
        <title>Assessment of the bioflocculant production and safety properties of Metabacillus hrfriensis sp. nov. based on phenotypic and whole-genome sequencing analysis.</title>
        <authorList>
            <person name="Zhang R."/>
            <person name="Zhao Z."/>
            <person name="Luo L."/>
            <person name="Wang S."/>
            <person name="Guo K."/>
            <person name="Xu W."/>
        </authorList>
    </citation>
    <scope>NUCLEOTIDE SEQUENCE [LARGE SCALE GENOMIC DNA]</scope>
    <source>
        <strain evidence="2">CT-WN-B3</strain>
    </source>
</reference>
<name>A0ACD4RCS9_9BACI</name>
<proteinExistence type="predicted"/>
<evidence type="ECO:0000313" key="1">
    <source>
        <dbReference type="EMBL" id="WHZ58259.1"/>
    </source>
</evidence>